<evidence type="ECO:0000256" key="6">
    <source>
        <dbReference type="ARBA" id="ARBA00023244"/>
    </source>
</evidence>
<dbReference type="InterPro" id="IPR006151">
    <property type="entry name" value="Shikm_DH/Glu-tRNA_Rdtase"/>
</dbReference>
<evidence type="ECO:0000256" key="2">
    <source>
        <dbReference type="ARBA" id="ARBA00005916"/>
    </source>
</evidence>
<evidence type="ECO:0000256" key="13">
    <source>
        <dbReference type="RuleBase" id="RU000584"/>
    </source>
</evidence>
<dbReference type="STRING" id="908809.ABG79_02284"/>
<dbReference type="Gene3D" id="3.30.460.30">
    <property type="entry name" value="Glutamyl-tRNA reductase, N-terminal domain"/>
    <property type="match status" value="1"/>
</dbReference>
<keyword evidence="4 8" id="KW-0521">NADP</keyword>
<dbReference type="PANTHER" id="PTHR43013">
    <property type="entry name" value="GLUTAMYL-TRNA REDUCTASE"/>
    <property type="match status" value="1"/>
</dbReference>
<dbReference type="GO" id="GO:0008883">
    <property type="term" value="F:glutamyl-tRNA reductase activity"/>
    <property type="evidence" value="ECO:0007669"/>
    <property type="project" value="UniProtKB-UniRule"/>
</dbReference>
<dbReference type="GO" id="GO:0050661">
    <property type="term" value="F:NADP binding"/>
    <property type="evidence" value="ECO:0007669"/>
    <property type="project" value="InterPro"/>
</dbReference>
<dbReference type="NCBIfam" id="TIGR01035">
    <property type="entry name" value="hemA"/>
    <property type="match status" value="1"/>
</dbReference>
<dbReference type="InterPro" id="IPR018214">
    <property type="entry name" value="GluRdtase_CS"/>
</dbReference>
<evidence type="ECO:0000256" key="5">
    <source>
        <dbReference type="ARBA" id="ARBA00023002"/>
    </source>
</evidence>
<feature type="binding site" evidence="8 10">
    <location>
        <position position="97"/>
    </location>
    <ligand>
        <name>substrate</name>
    </ligand>
</feature>
<dbReference type="InterPro" id="IPR036343">
    <property type="entry name" value="GluRdtase_N_sf"/>
</dbReference>
<feature type="domain" description="Tetrapyrrole biosynthesis glutamyl-tRNA reductase dimerisation" evidence="14">
    <location>
        <begin position="297"/>
        <end position="389"/>
    </location>
</feature>
<evidence type="ECO:0000259" key="16">
    <source>
        <dbReference type="Pfam" id="PF05201"/>
    </source>
</evidence>
<reference evidence="17 18" key="1">
    <citation type="submission" date="2015-09" db="EMBL/GenBank/DDBJ databases">
        <title>Draft genome sequence of a Caloramator mitchellensis, a moderate thermophile from the Great Artesian Basin of Australia.</title>
        <authorList>
            <person name="Patel B.K."/>
        </authorList>
    </citation>
    <scope>NUCLEOTIDE SEQUENCE [LARGE SCALE GENOMIC DNA]</scope>
    <source>
        <strain evidence="17 18">VF08</strain>
    </source>
</reference>
<evidence type="ECO:0000256" key="1">
    <source>
        <dbReference type="ARBA" id="ARBA00005059"/>
    </source>
</evidence>
<dbReference type="InterPro" id="IPR000343">
    <property type="entry name" value="4pyrrol_synth_GluRdtase"/>
</dbReference>
<feature type="binding site" evidence="8 10">
    <location>
        <begin position="102"/>
        <end position="104"/>
    </location>
    <ligand>
        <name>substrate</name>
    </ligand>
</feature>
<evidence type="ECO:0000256" key="4">
    <source>
        <dbReference type="ARBA" id="ARBA00022857"/>
    </source>
</evidence>
<feature type="binding site" evidence="8 10">
    <location>
        <begin position="45"/>
        <end position="48"/>
    </location>
    <ligand>
        <name>substrate</name>
    </ligand>
</feature>
<dbReference type="InterPro" id="IPR015896">
    <property type="entry name" value="4pyrrol_synth_GluRdtase_dimer"/>
</dbReference>
<evidence type="ECO:0000256" key="3">
    <source>
        <dbReference type="ARBA" id="ARBA00012970"/>
    </source>
</evidence>
<comment type="caution">
    <text evidence="17">The sequence shown here is derived from an EMBL/GenBank/DDBJ whole genome shotgun (WGS) entry which is preliminary data.</text>
</comment>
<feature type="domain" description="Glutamyl-tRNA reductase N-terminal" evidence="16">
    <location>
        <begin position="10"/>
        <end position="142"/>
    </location>
</feature>
<keyword evidence="18" id="KW-1185">Reference proteome</keyword>
<dbReference type="SUPFAM" id="SSF69742">
    <property type="entry name" value="Glutamyl tRNA-reductase catalytic, N-terminal domain"/>
    <property type="match status" value="1"/>
</dbReference>
<comment type="function">
    <text evidence="8">Catalyzes the NADPH-dependent reduction of glutamyl-tRNA(Glu) to glutamate 1-semialdehyde (GSA).</text>
</comment>
<dbReference type="SUPFAM" id="SSF51735">
    <property type="entry name" value="NAD(P)-binding Rossmann-fold domains"/>
    <property type="match status" value="1"/>
</dbReference>
<dbReference type="Pfam" id="PF01488">
    <property type="entry name" value="Shikimate_DH"/>
    <property type="match status" value="1"/>
</dbReference>
<feature type="site" description="Important for activity" evidence="8 12">
    <location>
        <position position="87"/>
    </location>
</feature>
<evidence type="ECO:0000256" key="9">
    <source>
        <dbReference type="PIRSR" id="PIRSR000445-1"/>
    </source>
</evidence>
<evidence type="ECO:0000259" key="15">
    <source>
        <dbReference type="Pfam" id="PF01488"/>
    </source>
</evidence>
<dbReference type="PIRSF" id="PIRSF000445">
    <property type="entry name" value="4pyrrol_synth_GluRdtase"/>
    <property type="match status" value="1"/>
</dbReference>
<evidence type="ECO:0000259" key="14">
    <source>
        <dbReference type="Pfam" id="PF00745"/>
    </source>
</evidence>
<keyword evidence="5 8" id="KW-0560">Oxidoreductase</keyword>
<comment type="pathway">
    <text evidence="1 8 13">Porphyrin-containing compound metabolism; protoporphyrin-IX biosynthesis; 5-aminolevulinate from L-glutamyl-tRNA(Glu): step 1/2.</text>
</comment>
<accession>A0A0R3JR25</accession>
<dbReference type="Pfam" id="PF00745">
    <property type="entry name" value="GlutR_dimer"/>
    <property type="match status" value="1"/>
</dbReference>
<dbReference type="EC" id="1.2.1.70" evidence="3 8"/>
<comment type="similarity">
    <text evidence="2 8 13">Belongs to the glutamyl-tRNA reductase family.</text>
</comment>
<comment type="catalytic activity">
    <reaction evidence="7 8 13">
        <text>(S)-4-amino-5-oxopentanoate + tRNA(Glu) + NADP(+) = L-glutamyl-tRNA(Glu) + NADPH + H(+)</text>
        <dbReference type="Rhea" id="RHEA:12344"/>
        <dbReference type="Rhea" id="RHEA-COMP:9663"/>
        <dbReference type="Rhea" id="RHEA-COMP:9680"/>
        <dbReference type="ChEBI" id="CHEBI:15378"/>
        <dbReference type="ChEBI" id="CHEBI:57501"/>
        <dbReference type="ChEBI" id="CHEBI:57783"/>
        <dbReference type="ChEBI" id="CHEBI:58349"/>
        <dbReference type="ChEBI" id="CHEBI:78442"/>
        <dbReference type="ChEBI" id="CHEBI:78520"/>
        <dbReference type="EC" id="1.2.1.70"/>
    </reaction>
</comment>
<evidence type="ECO:0000313" key="18">
    <source>
        <dbReference type="Proteomes" id="UP000052015"/>
    </source>
</evidence>
<evidence type="ECO:0000256" key="11">
    <source>
        <dbReference type="PIRSR" id="PIRSR000445-3"/>
    </source>
</evidence>
<dbReference type="PROSITE" id="PS00747">
    <property type="entry name" value="GLUTR"/>
    <property type="match status" value="1"/>
</dbReference>
<dbReference type="InterPro" id="IPR015895">
    <property type="entry name" value="4pyrrol_synth_GluRdtase_N"/>
</dbReference>
<comment type="domain">
    <text evidence="8">Possesses an unusual extended V-shaped dimeric structure with each monomer consisting of three distinct domains arranged along a curved 'spinal' alpha-helix. The N-terminal catalytic domain specifically recognizes the glutamate moiety of the substrate. The second domain is the NADPH-binding domain, and the third C-terminal domain is responsible for dimerization.</text>
</comment>
<dbReference type="FunFam" id="3.30.460.30:FF:000001">
    <property type="entry name" value="Glutamyl-tRNA reductase"/>
    <property type="match status" value="1"/>
</dbReference>
<feature type="active site" description="Nucleophile" evidence="8 9">
    <location>
        <position position="46"/>
    </location>
</feature>
<evidence type="ECO:0000256" key="8">
    <source>
        <dbReference type="HAMAP-Rule" id="MF_00087"/>
    </source>
</evidence>
<dbReference type="PATRIC" id="fig|908809.3.peg.2271"/>
<comment type="miscellaneous">
    <text evidence="8">During catalysis, the active site Cys acts as a nucleophile attacking the alpha-carbonyl group of tRNA-bound glutamate with the formation of a thioester intermediate between enzyme and glutamate, and the concomitant release of tRNA(Glu). The thioester intermediate is finally reduced by direct hydride transfer from NADPH, to form the product GSA.</text>
</comment>
<evidence type="ECO:0000256" key="7">
    <source>
        <dbReference type="ARBA" id="ARBA00047464"/>
    </source>
</evidence>
<dbReference type="AlphaFoldDB" id="A0A0R3JR25"/>
<dbReference type="RefSeq" id="WP_057979566.1">
    <property type="nucleotide sequence ID" value="NZ_LKHP01000020.1"/>
</dbReference>
<comment type="subunit">
    <text evidence="8">Homodimer.</text>
</comment>
<evidence type="ECO:0000256" key="12">
    <source>
        <dbReference type="PIRSR" id="PIRSR000445-4"/>
    </source>
</evidence>
<feature type="domain" description="Quinate/shikimate 5-dehydrogenase/glutamyl-tRNA reductase" evidence="15">
    <location>
        <begin position="160"/>
        <end position="280"/>
    </location>
</feature>
<dbReference type="UniPathway" id="UPA00251">
    <property type="reaction ID" value="UER00316"/>
</dbReference>
<feature type="binding site" evidence="8 10">
    <location>
        <position position="108"/>
    </location>
    <ligand>
        <name>substrate</name>
    </ligand>
</feature>
<gene>
    <name evidence="8 17" type="primary">hemA</name>
    <name evidence="17" type="ORF">ABG79_02284</name>
</gene>
<dbReference type="HAMAP" id="MF_00087">
    <property type="entry name" value="Glu_tRNA_reductase"/>
    <property type="match status" value="1"/>
</dbReference>
<feature type="binding site" evidence="8 11">
    <location>
        <begin position="173"/>
        <end position="178"/>
    </location>
    <ligand>
        <name>NADP(+)</name>
        <dbReference type="ChEBI" id="CHEBI:58349"/>
    </ligand>
</feature>
<dbReference type="Proteomes" id="UP000052015">
    <property type="component" value="Unassembled WGS sequence"/>
</dbReference>
<keyword evidence="6 8" id="KW-0627">Porphyrin biosynthesis</keyword>
<evidence type="ECO:0000313" key="17">
    <source>
        <dbReference type="EMBL" id="KRQ85910.1"/>
    </source>
</evidence>
<dbReference type="Pfam" id="PF05201">
    <property type="entry name" value="GlutR_N"/>
    <property type="match status" value="1"/>
</dbReference>
<sequence>MIAVLGVNPKVDIKIREKLSIIEKRIEDKLYALLKYTEEAVIISTCNRTEVYLSSEDLNYDEILNILGWTNFKEYVFIYEEKNAVKHLMQVACGFDSLILGEEQILGQVRHSLEIARDAGTCGSVLNRLFEMAVACGKEFRNRANLNKYPVSSASIVASEIQNRDIRNVLILGYGEVGQLVLKYILSKDIKKVYIAIRDIGKSENIDEKVKFIEFKDWKNYIRDVEAIVSATSAPHTVIKKEDIDKEMLIFDLAVPRDVEEDVRDVHGVTVLDIDEISNINQENINARKETMEKNKYLIDKYMSDFFEWLKLKEITPLFIQIQNFSDYVYKKRFRTFKNKYKNLDLRKAEMLFKSTADAFAERAISVLKEEYINGRGEECKRIIEKIFRE</sequence>
<dbReference type="OrthoDB" id="110209at2"/>
<name>A0A0R3JR25_CALMK</name>
<proteinExistence type="inferred from homology"/>
<dbReference type="EMBL" id="LKHP01000020">
    <property type="protein sequence ID" value="KRQ85910.1"/>
    <property type="molecule type" value="Genomic_DNA"/>
</dbReference>
<dbReference type="Gene3D" id="3.40.50.720">
    <property type="entry name" value="NAD(P)-binding Rossmann-like Domain"/>
    <property type="match status" value="1"/>
</dbReference>
<dbReference type="PANTHER" id="PTHR43013:SF1">
    <property type="entry name" value="GLUTAMYL-TRNA REDUCTASE"/>
    <property type="match status" value="1"/>
</dbReference>
<dbReference type="GO" id="GO:0019353">
    <property type="term" value="P:protoporphyrinogen IX biosynthetic process from glutamate"/>
    <property type="evidence" value="ECO:0007669"/>
    <property type="project" value="TreeGrafter"/>
</dbReference>
<dbReference type="InterPro" id="IPR036291">
    <property type="entry name" value="NAD(P)-bd_dom_sf"/>
</dbReference>
<evidence type="ECO:0000256" key="10">
    <source>
        <dbReference type="PIRSR" id="PIRSR000445-2"/>
    </source>
</evidence>
<protein>
    <recommendedName>
        <fullName evidence="3 8">Glutamyl-tRNA reductase</fullName>
        <shortName evidence="8">GluTR</shortName>
        <ecNumber evidence="3 8">1.2.1.70</ecNumber>
    </recommendedName>
</protein>
<organism evidence="17 18">
    <name type="scientific">Caloramator mitchellensis</name>
    <dbReference type="NCBI Taxonomy" id="908809"/>
    <lineage>
        <taxon>Bacteria</taxon>
        <taxon>Bacillati</taxon>
        <taxon>Bacillota</taxon>
        <taxon>Clostridia</taxon>
        <taxon>Eubacteriales</taxon>
        <taxon>Clostridiaceae</taxon>
        <taxon>Caloramator</taxon>
    </lineage>
</organism>